<evidence type="ECO:0000313" key="1">
    <source>
        <dbReference type="EMBL" id="CAA9995140.1"/>
    </source>
</evidence>
<proteinExistence type="predicted"/>
<accession>A0A6H5FYG9</accession>
<dbReference type="AlphaFoldDB" id="A0A6H5FYG9"/>
<protein>
    <submittedName>
        <fullName evidence="1">Uncharacterized protein</fullName>
    </submittedName>
</protein>
<dbReference type="Proteomes" id="UP000479000">
    <property type="component" value="Unassembled WGS sequence"/>
</dbReference>
<reference evidence="1 2" key="1">
    <citation type="submission" date="2020-02" db="EMBL/GenBank/DDBJ databases">
        <authorList>
            <person name="Ferguson B K."/>
        </authorList>
    </citation>
    <scope>NUCLEOTIDE SEQUENCE [LARGE SCALE GENOMIC DNA]</scope>
</reference>
<sequence length="286" mass="31802">MCIIFSRLSANRPRSEDSCSWCCPLSATLHPPHYAALTLVNHFLNKFLRVRLFNGSEGLLAEPEEPPRLDGSCSSVPRRSTVRCSRSPLTPRKNTAEGRWFFSIQPLLTFFSLSQLIPFSTGRHVGYDVISQRRCMKLSATSERGIGNGREAQAVTRSPIRPKSSVQVKNADKGPGVGYVIVVAVPAATHWCQTRTAPPGNRPTVVRPVTLTPSFAHTRAISPRHPCCRLMNVSQVHKLRTLPSLLSSAFSRCGKDLEFRWKLSGFGQLKPPSRYLIQLFSYVSEA</sequence>
<keyword evidence="2" id="KW-1185">Reference proteome</keyword>
<gene>
    <name evidence="1" type="ORF">NTEN_LOCUS1931</name>
</gene>
<organism evidence="1 2">
    <name type="scientific">Nesidiocoris tenuis</name>
    <dbReference type="NCBI Taxonomy" id="355587"/>
    <lineage>
        <taxon>Eukaryota</taxon>
        <taxon>Metazoa</taxon>
        <taxon>Ecdysozoa</taxon>
        <taxon>Arthropoda</taxon>
        <taxon>Hexapoda</taxon>
        <taxon>Insecta</taxon>
        <taxon>Pterygota</taxon>
        <taxon>Neoptera</taxon>
        <taxon>Paraneoptera</taxon>
        <taxon>Hemiptera</taxon>
        <taxon>Heteroptera</taxon>
        <taxon>Panheteroptera</taxon>
        <taxon>Cimicomorpha</taxon>
        <taxon>Miridae</taxon>
        <taxon>Dicyphina</taxon>
        <taxon>Nesidiocoris</taxon>
    </lineage>
</organism>
<evidence type="ECO:0000313" key="2">
    <source>
        <dbReference type="Proteomes" id="UP000479000"/>
    </source>
</evidence>
<name>A0A6H5FYG9_9HEMI</name>
<dbReference type="EMBL" id="CADCXU010003104">
    <property type="protein sequence ID" value="CAA9995140.1"/>
    <property type="molecule type" value="Genomic_DNA"/>
</dbReference>